<sequence length="548" mass="61973">MSSRNRKELISLFDVFCEVGADFGDGVAVILQKYPEDFNDQQALKSIVQFTFPCGLHSDEVEAVQLFSFVLTDEKSEYTFAYCRYAPLSNTCLCILSGYSWFSIFYKILNHISMVMNNRPASDLESLLAHMYHVPLPSPGAKLILESGAGENKLEVVVPDTKKLPTLKEDKFMLEFYNALPEKQMIALYASMLKERRILFTGRKLSQLSSCVLAASTLLFPMHWQNVFIPVLPVSLVDMIMAPMPYLIGIPKKTFLSVRKDVLGDVVLIDLDQRTMQNPHNDTSDLPSDVISLLRHELRSSSDLFLSDGLARSFLRTNAFLFGGYRQGFYYSSSYKWNGEKFIQNQRNSLKTFLRSLIGHDGVQYFERFIDERLSALNAGQPVDDEFEKQARLNEEKNSKSSNLVRENANDMFGVLKDKVQSIGELKIKDRFGRLTPREFKKTSSKKSSAFNDVIMSFDTQQWSTDAIPLPSTVVSSSDNNAEDLIDLSDDKSESMINTSVPSSNATTPYPNPHLFTFDPLSHLSSTSESASDNKTAARNQWQRFDSP</sequence>
<feature type="domain" description="UDENN" evidence="4">
    <location>
        <begin position="12"/>
        <end position="380"/>
    </location>
</feature>
<dbReference type="SMART" id="SM00801">
    <property type="entry name" value="dDENN"/>
    <property type="match status" value="1"/>
</dbReference>
<evidence type="ECO:0000313" key="5">
    <source>
        <dbReference type="EMBL" id="VDN52215.1"/>
    </source>
</evidence>
<evidence type="ECO:0000313" key="8">
    <source>
        <dbReference type="WBParaSite" id="DME_0000806301-mRNA-1"/>
    </source>
</evidence>
<reference evidence="5 7" key="2">
    <citation type="submission" date="2018-11" db="EMBL/GenBank/DDBJ databases">
        <authorList>
            <consortium name="Pathogen Informatics"/>
        </authorList>
    </citation>
    <scope>NUCLEOTIDE SEQUENCE [LARGE SCALE GENOMIC DNA]</scope>
</reference>
<dbReference type="InterPro" id="IPR040032">
    <property type="entry name" value="DENND1A/B/C"/>
</dbReference>
<dbReference type="Pfam" id="PF03456">
    <property type="entry name" value="uDENN"/>
    <property type="match status" value="1"/>
</dbReference>
<dbReference type="InterPro" id="IPR037516">
    <property type="entry name" value="Tripartite_DENN"/>
</dbReference>
<dbReference type="GO" id="GO:0005829">
    <property type="term" value="C:cytosol"/>
    <property type="evidence" value="ECO:0007669"/>
    <property type="project" value="TreeGrafter"/>
</dbReference>
<comment type="subcellular location">
    <subcellularLocation>
        <location evidence="1">Cytoplasmic vesicle</location>
        <location evidence="1">Clathrin-coated vesicle</location>
    </subcellularLocation>
</comment>
<feature type="region of interest" description="Disordered" evidence="3">
    <location>
        <begin position="524"/>
        <end position="548"/>
    </location>
</feature>
<keyword evidence="2" id="KW-0968">Cytoplasmic vesicle</keyword>
<dbReference type="SMART" id="SM00799">
    <property type="entry name" value="DENN"/>
    <property type="match status" value="1"/>
</dbReference>
<evidence type="ECO:0000256" key="1">
    <source>
        <dbReference type="ARBA" id="ARBA00004132"/>
    </source>
</evidence>
<dbReference type="InterPro" id="IPR043153">
    <property type="entry name" value="DENN_C"/>
</dbReference>
<dbReference type="Gene3D" id="3.30.450.200">
    <property type="match status" value="1"/>
</dbReference>
<gene>
    <name evidence="5" type="ORF">DME_LOCUS2188</name>
</gene>
<dbReference type="Proteomes" id="UP000038040">
    <property type="component" value="Unplaced"/>
</dbReference>
<dbReference type="GO" id="GO:0030136">
    <property type="term" value="C:clathrin-coated vesicle"/>
    <property type="evidence" value="ECO:0007669"/>
    <property type="project" value="UniProtKB-SubCell"/>
</dbReference>
<keyword evidence="7" id="KW-1185">Reference proteome</keyword>
<dbReference type="Pfam" id="PF02141">
    <property type="entry name" value="DENN"/>
    <property type="match status" value="1"/>
</dbReference>
<organism evidence="6 8">
    <name type="scientific">Dracunculus medinensis</name>
    <name type="common">Guinea worm</name>
    <dbReference type="NCBI Taxonomy" id="318479"/>
    <lineage>
        <taxon>Eukaryota</taxon>
        <taxon>Metazoa</taxon>
        <taxon>Ecdysozoa</taxon>
        <taxon>Nematoda</taxon>
        <taxon>Chromadorea</taxon>
        <taxon>Rhabditida</taxon>
        <taxon>Spirurina</taxon>
        <taxon>Dracunculoidea</taxon>
        <taxon>Dracunculidae</taxon>
        <taxon>Dracunculus</taxon>
    </lineage>
</organism>
<dbReference type="OrthoDB" id="206724at2759"/>
<dbReference type="PANTHER" id="PTHR13196:SF14">
    <property type="entry name" value="UDENN DOMAIN-CONTAINING PROTEIN"/>
    <property type="match status" value="1"/>
</dbReference>
<proteinExistence type="predicted"/>
<dbReference type="FunFam" id="3.40.50.11500:FF:000004">
    <property type="entry name" value="DENN domain-containing protein 2C isoform X1"/>
    <property type="match status" value="1"/>
</dbReference>
<evidence type="ECO:0000313" key="6">
    <source>
        <dbReference type="Proteomes" id="UP000038040"/>
    </source>
</evidence>
<dbReference type="GO" id="GO:0006897">
    <property type="term" value="P:endocytosis"/>
    <property type="evidence" value="ECO:0007669"/>
    <property type="project" value="TreeGrafter"/>
</dbReference>
<dbReference type="InterPro" id="IPR005113">
    <property type="entry name" value="uDENN_dom"/>
</dbReference>
<evidence type="ECO:0000313" key="7">
    <source>
        <dbReference type="Proteomes" id="UP000274756"/>
    </source>
</evidence>
<evidence type="ECO:0000259" key="4">
    <source>
        <dbReference type="PROSITE" id="PS50211"/>
    </source>
</evidence>
<dbReference type="InterPro" id="IPR001194">
    <property type="entry name" value="cDENN_dom"/>
</dbReference>
<dbReference type="PROSITE" id="PS50211">
    <property type="entry name" value="DENN"/>
    <property type="match status" value="1"/>
</dbReference>
<dbReference type="Gene3D" id="6.10.140.1000">
    <property type="match status" value="1"/>
</dbReference>
<dbReference type="SMART" id="SM00800">
    <property type="entry name" value="uDENN"/>
    <property type="match status" value="1"/>
</dbReference>
<dbReference type="GO" id="GO:0032456">
    <property type="term" value="P:endocytic recycling"/>
    <property type="evidence" value="ECO:0007669"/>
    <property type="project" value="TreeGrafter"/>
</dbReference>
<feature type="compositionally biased region" description="Polar residues" evidence="3">
    <location>
        <begin position="495"/>
        <end position="509"/>
    </location>
</feature>
<evidence type="ECO:0000256" key="2">
    <source>
        <dbReference type="ARBA" id="ARBA00023329"/>
    </source>
</evidence>
<accession>A0A0N4UK39</accession>
<dbReference type="Gene3D" id="3.40.50.11500">
    <property type="match status" value="1"/>
</dbReference>
<dbReference type="AlphaFoldDB" id="A0A0N4UK39"/>
<feature type="compositionally biased region" description="Polar residues" evidence="3">
    <location>
        <begin position="533"/>
        <end position="548"/>
    </location>
</feature>
<evidence type="ECO:0000256" key="3">
    <source>
        <dbReference type="SAM" id="MobiDB-lite"/>
    </source>
</evidence>
<dbReference type="PANTHER" id="PTHR13196">
    <property type="entry name" value="DENN DOMAIN-CONTAINING"/>
    <property type="match status" value="1"/>
</dbReference>
<protein>
    <submittedName>
        <fullName evidence="8">UDENN domain-containing protein</fullName>
    </submittedName>
</protein>
<dbReference type="Proteomes" id="UP000274756">
    <property type="component" value="Unassembled WGS sequence"/>
</dbReference>
<dbReference type="InterPro" id="IPR005112">
    <property type="entry name" value="dDENN_dom"/>
</dbReference>
<dbReference type="GO" id="GO:1901981">
    <property type="term" value="F:phosphatidylinositol phosphate binding"/>
    <property type="evidence" value="ECO:0007669"/>
    <property type="project" value="TreeGrafter"/>
</dbReference>
<dbReference type="STRING" id="318479.A0A0N4UK39"/>
<feature type="region of interest" description="Disordered" evidence="3">
    <location>
        <begin position="491"/>
        <end position="512"/>
    </location>
</feature>
<dbReference type="WBParaSite" id="DME_0000806301-mRNA-1">
    <property type="protein sequence ID" value="DME_0000806301-mRNA-1"/>
    <property type="gene ID" value="DME_0000806301"/>
</dbReference>
<dbReference type="EMBL" id="UYYG01000049">
    <property type="protein sequence ID" value="VDN52215.1"/>
    <property type="molecule type" value="Genomic_DNA"/>
</dbReference>
<name>A0A0N4UK39_DRAME</name>
<reference evidence="8" key="1">
    <citation type="submission" date="2017-02" db="UniProtKB">
        <authorList>
            <consortium name="WormBaseParasite"/>
        </authorList>
    </citation>
    <scope>IDENTIFICATION</scope>
</reference>
<dbReference type="GO" id="GO:0005085">
    <property type="term" value="F:guanyl-nucleotide exchange factor activity"/>
    <property type="evidence" value="ECO:0007669"/>
    <property type="project" value="InterPro"/>
</dbReference>